<accession>A0ABR9C8P0</accession>
<keyword evidence="5 8" id="KW-1133">Transmembrane helix</keyword>
<keyword evidence="3" id="KW-0808">Transferase</keyword>
<keyword evidence="6 8" id="KW-0472">Membrane</keyword>
<feature type="transmembrane region" description="Helical" evidence="8">
    <location>
        <begin position="153"/>
        <end position="186"/>
    </location>
</feature>
<feature type="transmembrane region" description="Helical" evidence="8">
    <location>
        <begin position="319"/>
        <end position="347"/>
    </location>
</feature>
<dbReference type="Pfam" id="PF09594">
    <property type="entry name" value="GT87"/>
    <property type="match status" value="1"/>
</dbReference>
<name>A0ABR9C8P0_9HYPH</name>
<evidence type="ECO:0000256" key="4">
    <source>
        <dbReference type="ARBA" id="ARBA00022692"/>
    </source>
</evidence>
<feature type="transmembrane region" description="Helical" evidence="8">
    <location>
        <begin position="224"/>
        <end position="250"/>
    </location>
</feature>
<evidence type="ECO:0000256" key="2">
    <source>
        <dbReference type="ARBA" id="ARBA00022475"/>
    </source>
</evidence>
<dbReference type="Proteomes" id="UP000615687">
    <property type="component" value="Unassembled WGS sequence"/>
</dbReference>
<evidence type="ECO:0000256" key="7">
    <source>
        <dbReference type="ARBA" id="ARBA00024033"/>
    </source>
</evidence>
<evidence type="ECO:0000256" key="8">
    <source>
        <dbReference type="SAM" id="Phobius"/>
    </source>
</evidence>
<evidence type="ECO:0000313" key="10">
    <source>
        <dbReference type="Proteomes" id="UP000615687"/>
    </source>
</evidence>
<proteinExistence type="inferred from homology"/>
<evidence type="ECO:0000256" key="6">
    <source>
        <dbReference type="ARBA" id="ARBA00023136"/>
    </source>
</evidence>
<feature type="transmembrane region" description="Helical" evidence="8">
    <location>
        <begin position="192"/>
        <end position="217"/>
    </location>
</feature>
<comment type="similarity">
    <text evidence="7">Belongs to the glycosyltransferase 87 family.</text>
</comment>
<comment type="subcellular location">
    <subcellularLocation>
        <location evidence="1">Cell membrane</location>
        <topology evidence="1">Multi-pass membrane protein</topology>
    </subcellularLocation>
</comment>
<evidence type="ECO:0000313" key="9">
    <source>
        <dbReference type="EMBL" id="MBD8876250.1"/>
    </source>
</evidence>
<feature type="transmembrane region" description="Helical" evidence="8">
    <location>
        <begin position="36"/>
        <end position="57"/>
    </location>
</feature>
<comment type="caution">
    <text evidence="9">The sequence shown here is derived from an EMBL/GenBank/DDBJ whole genome shotgun (WGS) entry which is preliminary data.</text>
</comment>
<protein>
    <submittedName>
        <fullName evidence="9">DUF2029 domain-containing protein</fullName>
    </submittedName>
</protein>
<dbReference type="RefSeq" id="WP_192108736.1">
    <property type="nucleotide sequence ID" value="NZ_JACYXJ010000003.1"/>
</dbReference>
<dbReference type="EMBL" id="JACYXJ010000003">
    <property type="protein sequence ID" value="MBD8876250.1"/>
    <property type="molecule type" value="Genomic_DNA"/>
</dbReference>
<evidence type="ECO:0000256" key="1">
    <source>
        <dbReference type="ARBA" id="ARBA00004651"/>
    </source>
</evidence>
<sequence length="422" mass="45647">MAVNDDGKTGSQLKSARSGFEVAIERFLTGEAAKGVAAFLVVALVVRLLLDIANTYIGTGKPFFADFISFWTAANSAVNGDFLLPYHFEEFSVRQVELFERGQFAFFYPPTWLLYLLPFGLLPYEAAVILFEAITLSAACLVLALLARRMNAVWMVFVFPGLAFGVLHGQNSLLNVALFGGALAALDRGRPILAGILIGLMAYKPHFGVLIPFALLAGREWRTFFAAGVTTVVVAFISYAVFGLATWQAFLDQAPEANAWMLEAKVSMAKYASVFGWLRQYDVPVDVAMAAQALVSALALGSVVWIWSRNVSISIKGAVLVSAACVATPFILDYDLALLAIPLVLIVRQGLETGFLRFEREGLLIASLLMLTTNGWGLGLEKTLAPLPPLLFFALSLRRAVVSVTTFGVEAEQGEATLAPAE</sequence>
<dbReference type="InterPro" id="IPR018584">
    <property type="entry name" value="GT87"/>
</dbReference>
<evidence type="ECO:0000256" key="5">
    <source>
        <dbReference type="ARBA" id="ARBA00022989"/>
    </source>
</evidence>
<feature type="transmembrane region" description="Helical" evidence="8">
    <location>
        <begin position="127"/>
        <end position="146"/>
    </location>
</feature>
<keyword evidence="10" id="KW-1185">Reference proteome</keyword>
<organism evidence="9 10">
    <name type="scientific">Roseibium polysiphoniae</name>
    <dbReference type="NCBI Taxonomy" id="2571221"/>
    <lineage>
        <taxon>Bacteria</taxon>
        <taxon>Pseudomonadati</taxon>
        <taxon>Pseudomonadota</taxon>
        <taxon>Alphaproteobacteria</taxon>
        <taxon>Hyphomicrobiales</taxon>
        <taxon>Stappiaceae</taxon>
        <taxon>Roseibium</taxon>
    </lineage>
</organism>
<reference evidence="9 10" key="1">
    <citation type="submission" date="2020-09" db="EMBL/GenBank/DDBJ databases">
        <title>The genome sequence of type strain Labrenzia polysiphoniae KACC 19711.</title>
        <authorList>
            <person name="Liu Y."/>
        </authorList>
    </citation>
    <scope>NUCLEOTIDE SEQUENCE [LARGE SCALE GENOMIC DNA]</scope>
    <source>
        <strain evidence="9 10">KACC 19711</strain>
    </source>
</reference>
<feature type="transmembrane region" description="Helical" evidence="8">
    <location>
        <begin position="287"/>
        <end position="307"/>
    </location>
</feature>
<keyword evidence="4 8" id="KW-0812">Transmembrane</keyword>
<evidence type="ECO:0000256" key="3">
    <source>
        <dbReference type="ARBA" id="ARBA00022679"/>
    </source>
</evidence>
<gene>
    <name evidence="9" type="ORF">IG617_08130</name>
</gene>
<keyword evidence="2" id="KW-1003">Cell membrane</keyword>